<geneLocation type="plasmid" evidence="6">
    <name>pnp7-2</name>
</geneLocation>
<evidence type="ECO:0000256" key="2">
    <source>
        <dbReference type="ARBA" id="ARBA00023125"/>
    </source>
</evidence>
<evidence type="ECO:0000313" key="6">
    <source>
        <dbReference type="Proteomes" id="UP000229340"/>
    </source>
</evidence>
<organism evidence="5 6">
    <name type="scientific">Faucicola osloensis</name>
    <name type="common">Moraxella osloensis</name>
    <dbReference type="NCBI Taxonomy" id="34062"/>
    <lineage>
        <taxon>Bacteria</taxon>
        <taxon>Pseudomonadati</taxon>
        <taxon>Pseudomonadota</taxon>
        <taxon>Gammaproteobacteria</taxon>
        <taxon>Moraxellales</taxon>
        <taxon>Moraxellaceae</taxon>
        <taxon>Faucicola</taxon>
    </lineage>
</organism>
<accession>A0A2D2LXR4</accession>
<keyword evidence="5" id="KW-0614">Plasmid</keyword>
<dbReference type="InterPro" id="IPR052359">
    <property type="entry name" value="HTH-type_reg/antitoxin"/>
</dbReference>
<dbReference type="Gene3D" id="1.10.260.40">
    <property type="entry name" value="lambda repressor-like DNA-binding domains"/>
    <property type="match status" value="1"/>
</dbReference>
<evidence type="ECO:0000256" key="3">
    <source>
        <dbReference type="ARBA" id="ARBA00023163"/>
    </source>
</evidence>
<keyword evidence="2" id="KW-0238">DNA-binding</keyword>
<dbReference type="RefSeq" id="WP_100271162.1">
    <property type="nucleotide sequence ID" value="NZ_CP024445.1"/>
</dbReference>
<dbReference type="InterPro" id="IPR032758">
    <property type="entry name" value="MqsA/HigA-2"/>
</dbReference>
<dbReference type="SMART" id="SM00530">
    <property type="entry name" value="HTH_XRE"/>
    <property type="match status" value="1"/>
</dbReference>
<evidence type="ECO:0000256" key="1">
    <source>
        <dbReference type="ARBA" id="ARBA00023015"/>
    </source>
</evidence>
<feature type="domain" description="HTH cro/C1-type" evidence="4">
    <location>
        <begin position="55"/>
        <end position="106"/>
    </location>
</feature>
<reference evidence="6" key="1">
    <citation type="submission" date="2017-10" db="EMBL/GenBank/DDBJ databases">
        <title>Complete genome sequence of Moraxella osloensis NP7 isolated from human skin.</title>
        <authorList>
            <person name="Lee K."/>
            <person name="Lim J.Y."/>
            <person name="Hwang I."/>
        </authorList>
    </citation>
    <scope>NUCLEOTIDE SEQUENCE [LARGE SCALE GENOMIC DNA]</scope>
    <source>
        <strain evidence="6">NP7</strain>
        <plasmid evidence="6">pnp7-2</plasmid>
    </source>
</reference>
<dbReference type="GO" id="GO:0003677">
    <property type="term" value="F:DNA binding"/>
    <property type="evidence" value="ECO:0007669"/>
    <property type="project" value="UniProtKB-KW"/>
</dbReference>
<evidence type="ECO:0000313" key="5">
    <source>
        <dbReference type="EMBL" id="ATR79825.1"/>
    </source>
</evidence>
<dbReference type="Pfam" id="PF15731">
    <property type="entry name" value="MqsA_antitoxin"/>
    <property type="match status" value="1"/>
</dbReference>
<dbReference type="AlphaFoldDB" id="A0A2D2LXR4"/>
<dbReference type="EMBL" id="CP024445">
    <property type="protein sequence ID" value="ATR79825.1"/>
    <property type="molecule type" value="Genomic_DNA"/>
</dbReference>
<dbReference type="PANTHER" id="PTHR36511">
    <property type="entry name" value="MERR FAMILY BACTERIAL REGULATORY PROTEIN"/>
    <property type="match status" value="1"/>
</dbReference>
<sequence length="113" mass="12326">MKTNFPKDFDIEAAVQAIIDDEPDLVAERDNLIEALNQTKAGIFARTTDISDTAQVRHQAGLSQSQFAKALGISVNTLKSWEQGQRKPSGSAQVLLKLLGKNPELIDEIAHLA</sequence>
<dbReference type="Proteomes" id="UP000229340">
    <property type="component" value="Plasmid pNP7-2"/>
</dbReference>
<dbReference type="InterPro" id="IPR010982">
    <property type="entry name" value="Lambda_DNA-bd_dom_sf"/>
</dbReference>
<evidence type="ECO:0000259" key="4">
    <source>
        <dbReference type="PROSITE" id="PS50943"/>
    </source>
</evidence>
<dbReference type="InterPro" id="IPR001387">
    <property type="entry name" value="Cro/C1-type_HTH"/>
</dbReference>
<gene>
    <name evidence="5" type="ORF">NP7_10695</name>
</gene>
<keyword evidence="3" id="KW-0804">Transcription</keyword>
<proteinExistence type="predicted"/>
<dbReference type="CDD" id="cd00093">
    <property type="entry name" value="HTH_XRE"/>
    <property type="match status" value="1"/>
</dbReference>
<name>A0A2D2LXR4_FAUOS</name>
<dbReference type="SUPFAM" id="SSF47413">
    <property type="entry name" value="lambda repressor-like DNA-binding domains"/>
    <property type="match status" value="1"/>
</dbReference>
<keyword evidence="1" id="KW-0805">Transcription regulation</keyword>
<dbReference type="PROSITE" id="PS50943">
    <property type="entry name" value="HTH_CROC1"/>
    <property type="match status" value="1"/>
</dbReference>
<dbReference type="PANTHER" id="PTHR36511:SF4">
    <property type="entry name" value="ANTITOXIN MQSA"/>
    <property type="match status" value="1"/>
</dbReference>
<protein>
    <submittedName>
        <fullName evidence="5">Transcriptional regulator</fullName>
    </submittedName>
</protein>